<evidence type="ECO:0008006" key="3">
    <source>
        <dbReference type="Google" id="ProtNLM"/>
    </source>
</evidence>
<dbReference type="EMBL" id="MCRI01000004">
    <property type="protein sequence ID" value="ODN67550.1"/>
    <property type="molecule type" value="Genomic_DNA"/>
</dbReference>
<dbReference type="PATRIC" id="fig|291169.3.peg.660"/>
<accession>A0A1E3GU27</accession>
<dbReference type="AlphaFoldDB" id="A0A1E3GU27"/>
<dbReference type="InterPro" id="IPR021431">
    <property type="entry name" value="DUF3080"/>
</dbReference>
<sequence>MDEYVKRLANVLDVEPNYSELVAIERIPRFRERTLSIAETDINMLDFLKLYGCELQFVVGEKNAILGRVMQPLNSLRYELRFIEAARTCLAEIDNEQLRHKVVVALETKQQNLPTVIWNATWGTDEIAQLTSLSNGLYQPEQSQHEISQYGNDIQYLNDVIGKLQSGDYSVDLTYLGNIQQSWQYGSRAGQLHNSARLLITRLDDATQILQQRVHQQPLCSQSKPNKQARVVESMFYSVYIGKVQPYMASVNRAAGQLFEPLSELAQLQQHVMPESFKPYYSLSLNWDDETGLWALYQQRVREHTEAWQDLLEQCGLRPAA</sequence>
<name>A0A1E3GU27_9GAMM</name>
<proteinExistence type="predicted"/>
<dbReference type="Proteomes" id="UP000094379">
    <property type="component" value="Unassembled WGS sequence"/>
</dbReference>
<dbReference type="STRING" id="291169.A9E74_00658"/>
<gene>
    <name evidence="1" type="ORF">A9E74_00658</name>
</gene>
<organism evidence="1 2">
    <name type="scientific">Methylophaga muralis</name>
    <dbReference type="NCBI Taxonomy" id="291169"/>
    <lineage>
        <taxon>Bacteria</taxon>
        <taxon>Pseudomonadati</taxon>
        <taxon>Pseudomonadota</taxon>
        <taxon>Gammaproteobacteria</taxon>
        <taxon>Thiotrichales</taxon>
        <taxon>Piscirickettsiaceae</taxon>
        <taxon>Methylophaga</taxon>
    </lineage>
</organism>
<evidence type="ECO:0000313" key="1">
    <source>
        <dbReference type="EMBL" id="ODN67550.1"/>
    </source>
</evidence>
<comment type="caution">
    <text evidence="1">The sequence shown here is derived from an EMBL/GenBank/DDBJ whole genome shotgun (WGS) entry which is preliminary data.</text>
</comment>
<keyword evidence="2" id="KW-1185">Reference proteome</keyword>
<evidence type="ECO:0000313" key="2">
    <source>
        <dbReference type="Proteomes" id="UP000094379"/>
    </source>
</evidence>
<dbReference type="RefSeq" id="WP_084002878.1">
    <property type="nucleotide sequence ID" value="NZ_MCRI01000004.1"/>
</dbReference>
<protein>
    <recommendedName>
        <fullName evidence="3">DUF3080 domain-containing protein</fullName>
    </recommendedName>
</protein>
<reference evidence="1 2" key="1">
    <citation type="submission" date="2016-07" db="EMBL/GenBank/DDBJ databases">
        <title>Draft Genome Sequence of Methylophaga muralis Bur 1.</title>
        <authorList>
            <person name="Vasilenko O.V."/>
            <person name="Doronina N.V."/>
            <person name="Shmareva M.N."/>
            <person name="Tarlachkov S.V."/>
            <person name="Mustakhimov I."/>
            <person name="Trotsenko Y.A."/>
        </authorList>
    </citation>
    <scope>NUCLEOTIDE SEQUENCE [LARGE SCALE GENOMIC DNA]</scope>
    <source>
        <strain evidence="1 2">Bur 1</strain>
    </source>
</reference>
<dbReference type="Pfam" id="PF11279">
    <property type="entry name" value="DUF3080"/>
    <property type="match status" value="1"/>
</dbReference>